<evidence type="ECO:0000313" key="6">
    <source>
        <dbReference type="Proteomes" id="UP000471242"/>
    </source>
</evidence>
<dbReference type="RefSeq" id="WP_000044451.1">
    <property type="nucleotide sequence ID" value="NZ_AP018677.1"/>
</dbReference>
<dbReference type="InterPro" id="IPR003848">
    <property type="entry name" value="DUF218"/>
</dbReference>
<accession>A0A0H7A670</accession>
<dbReference type="KEGG" id="vcq:EN18_11680"/>
<name>A0A0H7A670_VIBCL</name>
<dbReference type="EMBL" id="CWQY01000003">
    <property type="protein sequence ID" value="CSC15706.1"/>
    <property type="molecule type" value="Genomic_DNA"/>
</dbReference>
<reference evidence="2 5" key="1">
    <citation type="submission" date="2015-07" db="EMBL/GenBank/DDBJ databases">
        <authorList>
            <consortium name="Pathogen Informatics"/>
        </authorList>
    </citation>
    <scope>NUCLEOTIDE SEQUENCE [LARGE SCALE GENOMIC DNA]</scope>
    <source>
        <strain evidence="2 5">A316</strain>
    </source>
</reference>
<dbReference type="FunFam" id="3.40.50.620:FF:000280">
    <property type="entry name" value="DUF218 domain"/>
    <property type="match status" value="1"/>
</dbReference>
<reference evidence="3" key="4">
    <citation type="submission" date="2023-08" db="EMBL/GenBank/DDBJ databases">
        <title>Vibrio cholerae Outbreaks in Tanzania Exemplify Founder Flush: Simultaneous Increases in Population Size and Genetic Diversity.</title>
        <authorList>
            <person name="Debes A.K."/>
            <person name="Mohammed A."/>
            <person name="Maseke I."/>
            <person name="Almeida M."/>
            <person name="Li S."/>
            <person name="Matimba H."/>
            <person name="Joachim A."/>
            <person name="Mizinduko M."/>
            <person name="Nyanga S."/>
            <person name="Kelly M."/>
            <person name="Kachwamba Y."/>
            <person name="Schaffer A.M."/>
            <person name="Nyanga A.S."/>
            <person name="Mghamba J."/>
            <person name="Mosha F.S."/>
            <person name="Sack D.A."/>
            <person name="Stine O.C."/>
        </authorList>
    </citation>
    <scope>NUCLEOTIDE SEQUENCE</scope>
    <source>
        <strain evidence="3">TDS0091212</strain>
    </source>
</reference>
<dbReference type="CDD" id="cd06259">
    <property type="entry name" value="YdcF-like"/>
    <property type="match status" value="1"/>
</dbReference>
<reference evidence="3" key="3">
    <citation type="submission" date="2021-05" db="EMBL/GenBank/DDBJ databases">
        <authorList>
            <person name="Stine C."/>
        </authorList>
    </citation>
    <scope>NUCLEOTIDE SEQUENCE</scope>
    <source>
        <strain evidence="3">TDS0091212</strain>
    </source>
</reference>
<dbReference type="InterPro" id="IPR014729">
    <property type="entry name" value="Rossmann-like_a/b/a_fold"/>
</dbReference>
<sequence length="215" mass="24315">MSKRLYQQIETLWDYLQLHQQPNVADLILVLGSNDVRVAEHAAKLYHQGLAPYVLFSGGFGRFTQGVFNHNEAETFAAIAKDAGVPEHAILLETQSTNSGENLHFSHQLLVQQARPAKRILLVQKPYMERRAYATFMQQWPESVESVQVTSPAGSFFDYLTSELTSDFVLNAMLGDFERIRDYPALGFQITQPIPEPVMQAYQALLPLKVNLEMS</sequence>
<evidence type="ECO:0000313" key="5">
    <source>
        <dbReference type="Proteomes" id="UP000041770"/>
    </source>
</evidence>
<dbReference type="PANTHER" id="PTHR30336">
    <property type="entry name" value="INNER MEMBRANE PROTEIN, PROBABLE PERMEASE"/>
    <property type="match status" value="1"/>
</dbReference>
<evidence type="ECO:0000313" key="4">
    <source>
        <dbReference type="EMBL" id="MVD23037.1"/>
    </source>
</evidence>
<protein>
    <submittedName>
        <fullName evidence="2">DUF218 domain</fullName>
    </submittedName>
    <submittedName>
        <fullName evidence="4">YdcF family protein</fullName>
    </submittedName>
</protein>
<dbReference type="EMBL" id="QZRB01000008">
    <property type="protein sequence ID" value="MVD23037.1"/>
    <property type="molecule type" value="Genomic_DNA"/>
</dbReference>
<dbReference type="InterPro" id="IPR051599">
    <property type="entry name" value="Cell_Envelope_Assoc"/>
</dbReference>
<evidence type="ECO:0000259" key="1">
    <source>
        <dbReference type="Pfam" id="PF02698"/>
    </source>
</evidence>
<organism evidence="4 6">
    <name type="scientific">Vibrio cholerae</name>
    <dbReference type="NCBI Taxonomy" id="666"/>
    <lineage>
        <taxon>Bacteria</taxon>
        <taxon>Pseudomonadati</taxon>
        <taxon>Pseudomonadota</taxon>
        <taxon>Gammaproteobacteria</taxon>
        <taxon>Vibrionales</taxon>
        <taxon>Vibrionaceae</taxon>
        <taxon>Vibrio</taxon>
    </lineage>
</organism>
<dbReference type="EMBL" id="JAHBND010000687">
    <property type="protein sequence ID" value="MBS7675092.1"/>
    <property type="molecule type" value="Genomic_DNA"/>
</dbReference>
<dbReference type="SMR" id="A0A0H7A670"/>
<evidence type="ECO:0000313" key="3">
    <source>
        <dbReference type="EMBL" id="MBS7675092.1"/>
    </source>
</evidence>
<dbReference type="AlphaFoldDB" id="A0A0H7A670"/>
<gene>
    <name evidence="2" type="primary">ydcF</name>
    <name evidence="4" type="ORF">D6U24_06685</name>
    <name evidence="2" type="ORF">ERS013200_00706</name>
    <name evidence="3" type="ORF">KIN13_16905</name>
</gene>
<dbReference type="GO" id="GO:0005886">
    <property type="term" value="C:plasma membrane"/>
    <property type="evidence" value="ECO:0007669"/>
    <property type="project" value="TreeGrafter"/>
</dbReference>
<dbReference type="OMA" id="YPAKGFQ"/>
<feature type="domain" description="DUF218" evidence="1">
    <location>
        <begin position="26"/>
        <end position="149"/>
    </location>
</feature>
<evidence type="ECO:0000313" key="2">
    <source>
        <dbReference type="EMBL" id="CSC15706.1"/>
    </source>
</evidence>
<dbReference type="Pfam" id="PF02698">
    <property type="entry name" value="DUF218"/>
    <property type="match status" value="1"/>
</dbReference>
<dbReference type="Gene3D" id="3.40.50.620">
    <property type="entry name" value="HUPs"/>
    <property type="match status" value="1"/>
</dbReference>
<reference evidence="4 6" key="2">
    <citation type="submission" date="2018-09" db="EMBL/GenBank/DDBJ databases">
        <title>Genomic epidemiology reveals two lineages of Vibrio cholerae that can cause global cholera epidemics despite absence of cholera toxin gene.</title>
        <authorList>
            <person name="Wang H."/>
            <person name="Zen W."/>
            <person name="Yu H."/>
            <person name="Zhang W."/>
            <person name="Pan J."/>
            <person name="Yang C."/>
            <person name="Cui Y."/>
        </authorList>
    </citation>
    <scope>NUCLEOTIDE SEQUENCE [LARGE SCALE GENOMIC DNA]</scope>
    <source>
        <strain evidence="4 6">00-1_S85</strain>
    </source>
</reference>
<dbReference type="Proteomes" id="UP000041770">
    <property type="component" value="Unassembled WGS sequence"/>
</dbReference>
<dbReference type="Proteomes" id="UP000471242">
    <property type="component" value="Unassembled WGS sequence"/>
</dbReference>
<dbReference type="PANTHER" id="PTHR30336:SF20">
    <property type="entry name" value="DUF218 DOMAIN-CONTAINING PROTEIN"/>
    <property type="match status" value="1"/>
</dbReference>
<dbReference type="Proteomes" id="UP001196338">
    <property type="component" value="Unassembled WGS sequence"/>
</dbReference>
<proteinExistence type="predicted"/>